<protein>
    <submittedName>
        <fullName evidence="2">Uncharacterized protein</fullName>
    </submittedName>
</protein>
<keyword evidence="1" id="KW-1133">Transmembrane helix</keyword>
<organism evidence="2 3">
    <name type="scientific">Caerostris extrusa</name>
    <name type="common">Bark spider</name>
    <name type="synonym">Caerostris bankana</name>
    <dbReference type="NCBI Taxonomy" id="172846"/>
    <lineage>
        <taxon>Eukaryota</taxon>
        <taxon>Metazoa</taxon>
        <taxon>Ecdysozoa</taxon>
        <taxon>Arthropoda</taxon>
        <taxon>Chelicerata</taxon>
        <taxon>Arachnida</taxon>
        <taxon>Araneae</taxon>
        <taxon>Araneomorphae</taxon>
        <taxon>Entelegynae</taxon>
        <taxon>Araneoidea</taxon>
        <taxon>Araneidae</taxon>
        <taxon>Caerostris</taxon>
    </lineage>
</organism>
<keyword evidence="1" id="KW-0472">Membrane</keyword>
<dbReference type="AlphaFoldDB" id="A0AAV4VM92"/>
<gene>
    <name evidence="2" type="ORF">CEXT_565391</name>
</gene>
<evidence type="ECO:0000313" key="2">
    <source>
        <dbReference type="EMBL" id="GIY71158.1"/>
    </source>
</evidence>
<evidence type="ECO:0000313" key="3">
    <source>
        <dbReference type="Proteomes" id="UP001054945"/>
    </source>
</evidence>
<comment type="caution">
    <text evidence="2">The sequence shown here is derived from an EMBL/GenBank/DDBJ whole genome shotgun (WGS) entry which is preliminary data.</text>
</comment>
<reference evidence="2 3" key="1">
    <citation type="submission" date="2021-06" db="EMBL/GenBank/DDBJ databases">
        <title>Caerostris extrusa draft genome.</title>
        <authorList>
            <person name="Kono N."/>
            <person name="Arakawa K."/>
        </authorList>
    </citation>
    <scope>NUCLEOTIDE SEQUENCE [LARGE SCALE GENOMIC DNA]</scope>
</reference>
<name>A0AAV4VM92_CAEEX</name>
<keyword evidence="3" id="KW-1185">Reference proteome</keyword>
<evidence type="ECO:0000256" key="1">
    <source>
        <dbReference type="SAM" id="Phobius"/>
    </source>
</evidence>
<proteinExistence type="predicted"/>
<feature type="transmembrane region" description="Helical" evidence="1">
    <location>
        <begin position="40"/>
        <end position="62"/>
    </location>
</feature>
<accession>A0AAV4VM92</accession>
<sequence>MLPIKRIADQKAGFLFFLKKALKHSSGQLKSPSLKRSSRILSIFISFSSISIRFCSAILGLGHPSEPQMSRLDAERSFPDKEKLFFLSLARGRNASNDPSA</sequence>
<dbReference type="Proteomes" id="UP001054945">
    <property type="component" value="Unassembled WGS sequence"/>
</dbReference>
<dbReference type="EMBL" id="BPLR01014760">
    <property type="protein sequence ID" value="GIY71158.1"/>
    <property type="molecule type" value="Genomic_DNA"/>
</dbReference>
<keyword evidence="1" id="KW-0812">Transmembrane</keyword>